<dbReference type="InParanoid" id="A0A212EW28"/>
<accession>A0A212EW28</accession>
<protein>
    <submittedName>
        <fullName evidence="1">Uncharacterized protein</fullName>
    </submittedName>
</protein>
<sequence>MHSLRTYSLRRCSVNNRSAAESLQPGIVGRDIWHLPGKGEHWYPNIAIDKVLITFLECSYASGVTCDFNNTILPLLSIIIQP</sequence>
<gene>
    <name evidence="1" type="ORF">KGM_208901</name>
</gene>
<dbReference type="KEGG" id="dpl:KGM_208901"/>
<reference evidence="1 2" key="1">
    <citation type="journal article" date="2011" name="Cell">
        <title>The monarch butterfly genome yields insights into long-distance migration.</title>
        <authorList>
            <person name="Zhan S."/>
            <person name="Merlin C."/>
            <person name="Boore J.L."/>
            <person name="Reppert S.M."/>
        </authorList>
    </citation>
    <scope>NUCLEOTIDE SEQUENCE [LARGE SCALE GENOMIC DNA]</scope>
    <source>
        <strain evidence="1">F-2</strain>
    </source>
</reference>
<dbReference type="AlphaFoldDB" id="A0A212EW28"/>
<dbReference type="Proteomes" id="UP000007151">
    <property type="component" value="Unassembled WGS sequence"/>
</dbReference>
<evidence type="ECO:0000313" key="2">
    <source>
        <dbReference type="Proteomes" id="UP000007151"/>
    </source>
</evidence>
<name>A0A212EW28_DANPL</name>
<dbReference type="EMBL" id="AGBW02012084">
    <property type="protein sequence ID" value="OWR45702.1"/>
    <property type="molecule type" value="Genomic_DNA"/>
</dbReference>
<comment type="caution">
    <text evidence="1">The sequence shown here is derived from an EMBL/GenBank/DDBJ whole genome shotgun (WGS) entry which is preliminary data.</text>
</comment>
<evidence type="ECO:0000313" key="1">
    <source>
        <dbReference type="EMBL" id="OWR45702.1"/>
    </source>
</evidence>
<proteinExistence type="predicted"/>
<keyword evidence="2" id="KW-1185">Reference proteome</keyword>
<organism evidence="1 2">
    <name type="scientific">Danaus plexippus plexippus</name>
    <dbReference type="NCBI Taxonomy" id="278856"/>
    <lineage>
        <taxon>Eukaryota</taxon>
        <taxon>Metazoa</taxon>
        <taxon>Ecdysozoa</taxon>
        <taxon>Arthropoda</taxon>
        <taxon>Hexapoda</taxon>
        <taxon>Insecta</taxon>
        <taxon>Pterygota</taxon>
        <taxon>Neoptera</taxon>
        <taxon>Endopterygota</taxon>
        <taxon>Lepidoptera</taxon>
        <taxon>Glossata</taxon>
        <taxon>Ditrysia</taxon>
        <taxon>Papilionoidea</taxon>
        <taxon>Nymphalidae</taxon>
        <taxon>Danainae</taxon>
        <taxon>Danaini</taxon>
        <taxon>Danaina</taxon>
        <taxon>Danaus</taxon>
        <taxon>Danaus</taxon>
    </lineage>
</organism>